<dbReference type="PANTHER" id="PTHR38030:SF2">
    <property type="entry name" value="PROTOPORPHYRINOGEN IX DEHYDROGENASE [QUINONE]"/>
    <property type="match status" value="1"/>
</dbReference>
<comment type="pathway">
    <text evidence="7">Porphyrin-containing compound metabolism; protoporphyrin-IX biosynthesis; protoporphyrin-IX from protoporphyrinogen-IX: step 1/1.</text>
</comment>
<keyword evidence="7" id="KW-1003">Cell membrane</keyword>
<protein>
    <recommendedName>
        <fullName evidence="7">Protoporphyrinogen IX dehydrogenase [quinone]</fullName>
        <ecNumber evidence="7">1.3.5.3</ecNumber>
    </recommendedName>
    <alternativeName>
        <fullName evidence="7">Protoporphyrinogen IX dehydrogenase [menaquinone]</fullName>
    </alternativeName>
    <alternativeName>
        <fullName evidence="7">Protoporphyrinogen IX dehydrogenase [ubiquinone]</fullName>
    </alternativeName>
    <alternativeName>
        <fullName evidence="7">Protoporphyrinogen oxidase</fullName>
        <shortName evidence="7">PPO</shortName>
    </alternativeName>
</protein>
<dbReference type="EMBL" id="NRJH01000051">
    <property type="protein sequence ID" value="RIY31892.1"/>
    <property type="molecule type" value="Genomic_DNA"/>
</dbReference>
<comment type="catalytic activity">
    <reaction evidence="7">
        <text>protoporphyrinogen IX + 3 a ubiquinone = protoporphyrin IX + 3 a ubiquinol</text>
        <dbReference type="Rhea" id="RHEA:63936"/>
        <dbReference type="Rhea" id="RHEA-COMP:9565"/>
        <dbReference type="Rhea" id="RHEA-COMP:9566"/>
        <dbReference type="ChEBI" id="CHEBI:16389"/>
        <dbReference type="ChEBI" id="CHEBI:17976"/>
        <dbReference type="ChEBI" id="CHEBI:57306"/>
        <dbReference type="ChEBI" id="CHEBI:57307"/>
    </reaction>
</comment>
<dbReference type="InterPro" id="IPR052200">
    <property type="entry name" value="Protoporphyrinogen_IX_DH"/>
</dbReference>
<comment type="caution">
    <text evidence="9">The sequence shown here is derived from an EMBL/GenBank/DDBJ whole genome shotgun (WGS) entry which is preliminary data.</text>
</comment>
<evidence type="ECO:0000256" key="4">
    <source>
        <dbReference type="ARBA" id="ARBA00023002"/>
    </source>
</evidence>
<dbReference type="GO" id="GO:0006782">
    <property type="term" value="P:protoporphyrinogen IX biosynthetic process"/>
    <property type="evidence" value="ECO:0007669"/>
    <property type="project" value="UniProtKB-UniRule"/>
</dbReference>
<evidence type="ECO:0000259" key="8">
    <source>
        <dbReference type="Pfam" id="PF12724"/>
    </source>
</evidence>
<organism evidence="9 10">
    <name type="scientific">Psittacicella melopsittaci</name>
    <dbReference type="NCBI Taxonomy" id="2028576"/>
    <lineage>
        <taxon>Bacteria</taxon>
        <taxon>Pseudomonadati</taxon>
        <taxon>Pseudomonadota</taxon>
        <taxon>Gammaproteobacteria</taxon>
        <taxon>Pasteurellales</taxon>
        <taxon>Psittacicellaceae</taxon>
        <taxon>Psittacicella</taxon>
    </lineage>
</organism>
<evidence type="ECO:0000256" key="2">
    <source>
        <dbReference type="ARBA" id="ARBA00022643"/>
    </source>
</evidence>
<evidence type="ECO:0000256" key="5">
    <source>
        <dbReference type="ARBA" id="ARBA00023136"/>
    </source>
</evidence>
<dbReference type="AlphaFoldDB" id="A0A3A1Y0M2"/>
<feature type="domain" description="Flavodoxin" evidence="8">
    <location>
        <begin position="9"/>
        <end position="156"/>
    </location>
</feature>
<reference evidence="9 10" key="1">
    <citation type="submission" date="2017-08" db="EMBL/GenBank/DDBJ databases">
        <title>Reclassification of Bisgaard taxon 37 and 44.</title>
        <authorList>
            <person name="Christensen H."/>
        </authorList>
    </citation>
    <scope>NUCLEOTIDE SEQUENCE [LARGE SCALE GENOMIC DNA]</scope>
    <source>
        <strain evidence="9 10">B96_4</strain>
    </source>
</reference>
<accession>A0A3A1Y0M2</accession>
<dbReference type="InterPro" id="IPR026816">
    <property type="entry name" value="Flavodoxin_dom"/>
</dbReference>
<evidence type="ECO:0000256" key="3">
    <source>
        <dbReference type="ARBA" id="ARBA00022741"/>
    </source>
</evidence>
<evidence type="ECO:0000256" key="7">
    <source>
        <dbReference type="HAMAP-Rule" id="MF_00853"/>
    </source>
</evidence>
<dbReference type="NCBIfam" id="NF008316">
    <property type="entry name" value="PRK11104.1"/>
    <property type="match status" value="1"/>
</dbReference>
<comment type="catalytic activity">
    <reaction evidence="7">
        <text>protoporphyrinogen IX + 3 a menaquinone = protoporphyrin IX + 3 a menaquinol</text>
        <dbReference type="Rhea" id="RHEA:27409"/>
        <dbReference type="Rhea" id="RHEA-COMP:9537"/>
        <dbReference type="Rhea" id="RHEA-COMP:9539"/>
        <dbReference type="ChEBI" id="CHEBI:16374"/>
        <dbReference type="ChEBI" id="CHEBI:18151"/>
        <dbReference type="ChEBI" id="CHEBI:57306"/>
        <dbReference type="ChEBI" id="CHEBI:57307"/>
        <dbReference type="EC" id="1.3.5.3"/>
    </reaction>
</comment>
<gene>
    <name evidence="7" type="primary">hemG</name>
    <name evidence="9" type="ORF">CJP74_05915</name>
</gene>
<comment type="function">
    <text evidence="7">Catalyzes the 6-electron oxidation of protoporphyrinogen IX to form protoporphyrin IX; under anaerobic conditions uses menaquinone as an electron acceptor, under aerobic conditions uses ubiquinone as an electron acceptor.</text>
</comment>
<dbReference type="EC" id="1.3.5.3" evidence="7"/>
<dbReference type="GO" id="GO:0004729">
    <property type="term" value="F:oxygen-dependent protoporphyrinogen oxidase activity"/>
    <property type="evidence" value="ECO:0007669"/>
    <property type="project" value="InterPro"/>
</dbReference>
<comment type="cofactor">
    <cofactor evidence="7">
        <name>FMN</name>
        <dbReference type="ChEBI" id="CHEBI:58210"/>
    </cofactor>
    <text evidence="7">Binds 1 FMN non-covalently per subunit.</text>
</comment>
<sequence>MKKVLFLSGTREGHTAKINAFIAQELQKKQAIAVESYTLEQALEQKVDLASFNAIVIGASIHYGHFPKALNTLVQANLQTLAQVPSFFFGVNLTARKPEKRQVETNVYVRKFLQNTPWQPQAVGVFAGALNYSQLNFFDRNMIRFIMWLTGGDTDPQTNKVYTNWEDVEAFAQTIFNSTIL</sequence>
<keyword evidence="3 7" id="KW-0547">Nucleotide-binding</keyword>
<dbReference type="RefSeq" id="WP_119497352.1">
    <property type="nucleotide sequence ID" value="NZ_NRJH01000051.1"/>
</dbReference>
<evidence type="ECO:0000256" key="1">
    <source>
        <dbReference type="ARBA" id="ARBA00022630"/>
    </source>
</evidence>
<dbReference type="OrthoDB" id="9795729at2"/>
<comment type="subcellular location">
    <subcellularLocation>
        <location evidence="7">Cell membrane</location>
        <topology evidence="7">Peripheral membrane protein</topology>
    </subcellularLocation>
</comment>
<evidence type="ECO:0000313" key="10">
    <source>
        <dbReference type="Proteomes" id="UP000266258"/>
    </source>
</evidence>
<name>A0A3A1Y0M2_9GAMM</name>
<dbReference type="GO" id="GO:0010181">
    <property type="term" value="F:FMN binding"/>
    <property type="evidence" value="ECO:0007669"/>
    <property type="project" value="UniProtKB-UniRule"/>
</dbReference>
<keyword evidence="2 7" id="KW-0288">FMN</keyword>
<evidence type="ECO:0000256" key="6">
    <source>
        <dbReference type="ARBA" id="ARBA00023244"/>
    </source>
</evidence>
<dbReference type="InterPro" id="IPR029039">
    <property type="entry name" value="Flavoprotein-like_sf"/>
</dbReference>
<dbReference type="PANTHER" id="PTHR38030">
    <property type="entry name" value="PROTOPORPHYRINOGEN IX DEHYDROGENASE [MENAQUINONE]"/>
    <property type="match status" value="1"/>
</dbReference>
<dbReference type="GO" id="GO:0005886">
    <property type="term" value="C:plasma membrane"/>
    <property type="evidence" value="ECO:0007669"/>
    <property type="project" value="UniProtKB-SubCell"/>
</dbReference>
<keyword evidence="10" id="KW-1185">Reference proteome</keyword>
<dbReference type="GO" id="GO:0070819">
    <property type="term" value="F:menaquinone-dependent protoporphyrinogen oxidase activity"/>
    <property type="evidence" value="ECO:0007669"/>
    <property type="project" value="UniProtKB-UniRule"/>
</dbReference>
<evidence type="ECO:0000313" key="9">
    <source>
        <dbReference type="EMBL" id="RIY31892.1"/>
    </source>
</evidence>
<comment type="similarity">
    <text evidence="7">Belongs to the HemG family.</text>
</comment>
<dbReference type="InterPro" id="IPR044264">
    <property type="entry name" value="HemG"/>
</dbReference>
<dbReference type="Gene3D" id="3.40.50.360">
    <property type="match status" value="1"/>
</dbReference>
<keyword evidence="4 7" id="KW-0560">Oxidoreductase</keyword>
<dbReference type="HAMAP" id="MF_00853">
    <property type="entry name" value="HemG"/>
    <property type="match status" value="1"/>
</dbReference>
<keyword evidence="5" id="KW-0472">Membrane</keyword>
<proteinExistence type="inferred from homology"/>
<dbReference type="Proteomes" id="UP000266258">
    <property type="component" value="Unassembled WGS sequence"/>
</dbReference>
<keyword evidence="6 7" id="KW-0627">Porphyrin biosynthesis</keyword>
<dbReference type="Pfam" id="PF12724">
    <property type="entry name" value="Flavodoxin_5"/>
    <property type="match status" value="1"/>
</dbReference>
<comment type="catalytic activity">
    <reaction evidence="7">
        <text>protoporphyrinogen IX + 3 a quinone = protoporphyrin IX + 3 a quinol</text>
        <dbReference type="Rhea" id="RHEA:65032"/>
        <dbReference type="ChEBI" id="CHEBI:24646"/>
        <dbReference type="ChEBI" id="CHEBI:57306"/>
        <dbReference type="ChEBI" id="CHEBI:57307"/>
        <dbReference type="ChEBI" id="CHEBI:132124"/>
        <dbReference type="EC" id="1.3.5.3"/>
    </reaction>
</comment>
<dbReference type="UniPathway" id="UPA00251">
    <property type="reaction ID" value="UER00324"/>
</dbReference>
<dbReference type="SUPFAM" id="SSF52218">
    <property type="entry name" value="Flavoproteins"/>
    <property type="match status" value="1"/>
</dbReference>
<keyword evidence="1 7" id="KW-0285">Flavoprotein</keyword>